<feature type="repeat" description="WD" evidence="6">
    <location>
        <begin position="97"/>
        <end position="138"/>
    </location>
</feature>
<dbReference type="OrthoDB" id="1068471at2759"/>
<dbReference type="GO" id="GO:0071013">
    <property type="term" value="C:catalytic step 2 spliceosome"/>
    <property type="evidence" value="ECO:0007669"/>
    <property type="project" value="TreeGrafter"/>
</dbReference>
<evidence type="ECO:0000256" key="3">
    <source>
        <dbReference type="ARBA" id="ARBA00022574"/>
    </source>
</evidence>
<evidence type="ECO:0000256" key="5">
    <source>
        <dbReference type="ARBA" id="ARBA00038145"/>
    </source>
</evidence>
<dbReference type="AlphaFoldDB" id="U4L8R0"/>
<dbReference type="SMART" id="SM00320">
    <property type="entry name" value="WD40"/>
    <property type="match status" value="7"/>
</dbReference>
<dbReference type="PANTHER" id="PTHR22842">
    <property type="entry name" value="WD40 REPEAT PROTEIN"/>
    <property type="match status" value="1"/>
</dbReference>
<dbReference type="InterPro" id="IPR001680">
    <property type="entry name" value="WD40_rpt"/>
</dbReference>
<dbReference type="PANTHER" id="PTHR22842:SF3">
    <property type="entry name" value="WD REPEAT DOMAIN-CONTAINING PROTEIN 83"/>
    <property type="match status" value="1"/>
</dbReference>
<reference evidence="7 8" key="1">
    <citation type="journal article" date="2013" name="PLoS Genet.">
        <title>The genome and development-dependent transcriptomes of Pyronema confluens: a window into fungal evolution.</title>
        <authorList>
            <person name="Traeger S."/>
            <person name="Altegoer F."/>
            <person name="Freitag M."/>
            <person name="Gabaldon T."/>
            <person name="Kempken F."/>
            <person name="Kumar A."/>
            <person name="Marcet-Houben M."/>
            <person name="Poggeler S."/>
            <person name="Stajich J.E."/>
            <person name="Nowrousian M."/>
        </authorList>
    </citation>
    <scope>NUCLEOTIDE SEQUENCE [LARGE SCALE GENOMIC DNA]</scope>
    <source>
        <strain evidence="8">CBS 100304</strain>
        <tissue evidence="7">Vegetative mycelium</tissue>
    </source>
</reference>
<feature type="repeat" description="WD" evidence="6">
    <location>
        <begin position="236"/>
        <end position="265"/>
    </location>
</feature>
<dbReference type="InterPro" id="IPR015943">
    <property type="entry name" value="WD40/YVTN_repeat-like_dom_sf"/>
</dbReference>
<evidence type="ECO:0000313" key="8">
    <source>
        <dbReference type="Proteomes" id="UP000018144"/>
    </source>
</evidence>
<dbReference type="GO" id="GO:0005737">
    <property type="term" value="C:cytoplasm"/>
    <property type="evidence" value="ECO:0007669"/>
    <property type="project" value="UniProtKB-SubCell"/>
</dbReference>
<dbReference type="CDD" id="cd00200">
    <property type="entry name" value="WD40"/>
    <property type="match status" value="1"/>
</dbReference>
<keyword evidence="3 6" id="KW-0853">WD repeat</keyword>
<dbReference type="STRING" id="1076935.U4L8R0"/>
<dbReference type="PRINTS" id="PR00320">
    <property type="entry name" value="GPROTEINBRPT"/>
</dbReference>
<evidence type="ECO:0000256" key="4">
    <source>
        <dbReference type="ARBA" id="ARBA00022737"/>
    </source>
</evidence>
<evidence type="ECO:0000256" key="1">
    <source>
        <dbReference type="ARBA" id="ARBA00004496"/>
    </source>
</evidence>
<dbReference type="GO" id="GO:0000398">
    <property type="term" value="P:mRNA splicing, via spliceosome"/>
    <property type="evidence" value="ECO:0007669"/>
    <property type="project" value="TreeGrafter"/>
</dbReference>
<keyword evidence="2" id="KW-0963">Cytoplasm</keyword>
<dbReference type="Gene3D" id="2.130.10.10">
    <property type="entry name" value="YVTN repeat-like/Quinoprotein amine dehydrogenase"/>
    <property type="match status" value="2"/>
</dbReference>
<dbReference type="Proteomes" id="UP000018144">
    <property type="component" value="Unassembled WGS sequence"/>
</dbReference>
<dbReference type="InterPro" id="IPR036322">
    <property type="entry name" value="WD40_repeat_dom_sf"/>
</dbReference>
<protein>
    <submittedName>
        <fullName evidence="7">Similar to WD repeat domain-containing protein 83 acc. no. Q9BRX9</fullName>
    </submittedName>
</protein>
<keyword evidence="8" id="KW-1185">Reference proteome</keyword>
<accession>U4L8R0</accession>
<dbReference type="OMA" id="MCWDIRT"/>
<dbReference type="Pfam" id="PF00400">
    <property type="entry name" value="WD40"/>
    <property type="match status" value="6"/>
</dbReference>
<comment type="subcellular location">
    <subcellularLocation>
        <location evidence="1">Cytoplasm</location>
    </subcellularLocation>
</comment>
<dbReference type="PROSITE" id="PS50294">
    <property type="entry name" value="WD_REPEATS_REGION"/>
    <property type="match status" value="2"/>
</dbReference>
<dbReference type="InterPro" id="IPR051980">
    <property type="entry name" value="WD_repeat_MORG1"/>
</dbReference>
<gene>
    <name evidence="7" type="ORF">PCON_09336</name>
</gene>
<dbReference type="InterPro" id="IPR020472">
    <property type="entry name" value="WD40_PAC1"/>
</dbReference>
<dbReference type="SUPFAM" id="SSF50978">
    <property type="entry name" value="WD40 repeat-like"/>
    <property type="match status" value="1"/>
</dbReference>
<feature type="repeat" description="WD" evidence="6">
    <location>
        <begin position="274"/>
        <end position="302"/>
    </location>
</feature>
<dbReference type="eggNOG" id="KOG0316">
    <property type="taxonomic scope" value="Eukaryota"/>
</dbReference>
<evidence type="ECO:0000256" key="2">
    <source>
        <dbReference type="ARBA" id="ARBA00022490"/>
    </source>
</evidence>
<dbReference type="PROSITE" id="PS50082">
    <property type="entry name" value="WD_REPEATS_2"/>
    <property type="match status" value="5"/>
</dbReference>
<feature type="repeat" description="WD" evidence="6">
    <location>
        <begin position="55"/>
        <end position="96"/>
    </location>
</feature>
<proteinExistence type="inferred from homology"/>
<feature type="repeat" description="WD" evidence="6">
    <location>
        <begin position="12"/>
        <end position="54"/>
    </location>
</feature>
<evidence type="ECO:0000256" key="6">
    <source>
        <dbReference type="PROSITE-ProRule" id="PRU00221"/>
    </source>
</evidence>
<comment type="similarity">
    <text evidence="5">Belongs to the WD repeat MORG1 family.</text>
</comment>
<keyword evidence="4" id="KW-0677">Repeat</keyword>
<evidence type="ECO:0000313" key="7">
    <source>
        <dbReference type="EMBL" id="CCX09743.1"/>
    </source>
</evidence>
<dbReference type="EMBL" id="HF935494">
    <property type="protein sequence ID" value="CCX09743.1"/>
    <property type="molecule type" value="Genomic_DNA"/>
</dbReference>
<organism evidence="7 8">
    <name type="scientific">Pyronema omphalodes (strain CBS 100304)</name>
    <name type="common">Pyronema confluens</name>
    <dbReference type="NCBI Taxonomy" id="1076935"/>
    <lineage>
        <taxon>Eukaryota</taxon>
        <taxon>Fungi</taxon>
        <taxon>Dikarya</taxon>
        <taxon>Ascomycota</taxon>
        <taxon>Pezizomycotina</taxon>
        <taxon>Pezizomycetes</taxon>
        <taxon>Pezizales</taxon>
        <taxon>Pyronemataceae</taxon>
        <taxon>Pyronema</taxon>
    </lineage>
</organism>
<name>U4L8R0_PYROM</name>
<sequence>MVFSTRRQTGVLSAHTGAVHALTYSSGAATYCLSGGADRKIHLYNPSTSTLIQTYTAHGHEVLGISCSPDNALFASCGGDKLVFLWDVSTATTLRRYEGHWGRINAVDFNFDGSILVSGSYDASIKCWDIKSNSRKPIQSLEDAKDAISDVKCYGHEIISASVDGRVRSYDVRMGRCTVDVVSPSPVTSVAVSRDGAAMVTAALDGTVRLIDRANGGLLMAYKGHKNTELRVRAGFAEQEQYVVCGSEDGEIWVWDLMDGKSCERLSCHRGKVVSSVAYCPAQGRKQMVTGGADGTVVVWGE</sequence>